<dbReference type="EMBL" id="BKCJ011816848">
    <property type="protein sequence ID" value="GFD55350.1"/>
    <property type="molecule type" value="Genomic_DNA"/>
</dbReference>
<feature type="non-terminal residue" evidence="1">
    <location>
        <position position="65"/>
    </location>
</feature>
<gene>
    <name evidence="1" type="ORF">Tci_927319</name>
</gene>
<proteinExistence type="predicted"/>
<dbReference type="AlphaFoldDB" id="A0A699XAA0"/>
<reference evidence="1" key="1">
    <citation type="journal article" date="2019" name="Sci. Rep.">
        <title>Draft genome of Tanacetum cinerariifolium, the natural source of mosquito coil.</title>
        <authorList>
            <person name="Yamashiro T."/>
            <person name="Shiraishi A."/>
            <person name="Satake H."/>
            <person name="Nakayama K."/>
        </authorList>
    </citation>
    <scope>NUCLEOTIDE SEQUENCE</scope>
</reference>
<organism evidence="1">
    <name type="scientific">Tanacetum cinerariifolium</name>
    <name type="common">Dalmatian daisy</name>
    <name type="synonym">Chrysanthemum cinerariifolium</name>
    <dbReference type="NCBI Taxonomy" id="118510"/>
    <lineage>
        <taxon>Eukaryota</taxon>
        <taxon>Viridiplantae</taxon>
        <taxon>Streptophyta</taxon>
        <taxon>Embryophyta</taxon>
        <taxon>Tracheophyta</taxon>
        <taxon>Spermatophyta</taxon>
        <taxon>Magnoliopsida</taxon>
        <taxon>eudicotyledons</taxon>
        <taxon>Gunneridae</taxon>
        <taxon>Pentapetalae</taxon>
        <taxon>asterids</taxon>
        <taxon>campanulids</taxon>
        <taxon>Asterales</taxon>
        <taxon>Asteraceae</taxon>
        <taxon>Asteroideae</taxon>
        <taxon>Anthemideae</taxon>
        <taxon>Anthemidinae</taxon>
        <taxon>Tanacetum</taxon>
    </lineage>
</organism>
<protein>
    <submittedName>
        <fullName evidence="1">Uncharacterized protein</fullName>
    </submittedName>
</protein>
<evidence type="ECO:0000313" key="1">
    <source>
        <dbReference type="EMBL" id="GFD55350.1"/>
    </source>
</evidence>
<comment type="caution">
    <text evidence="1">The sequence shown here is derived from an EMBL/GenBank/DDBJ whole genome shotgun (WGS) entry which is preliminary data.</text>
</comment>
<accession>A0A699XAA0</accession>
<sequence>MPKMRELPQHATSQKVRGQVVGAETGGGATAFHGVCPCQRQHCGTSLRRPDGKKSVCVWRKAAVP</sequence>
<name>A0A699XAA0_TANCI</name>